<feature type="transmembrane region" description="Helical" evidence="1">
    <location>
        <begin position="36"/>
        <end position="54"/>
    </location>
</feature>
<evidence type="ECO:0000313" key="2">
    <source>
        <dbReference type="EMBL" id="ATW58142.1"/>
    </source>
</evidence>
<keyword evidence="1" id="KW-0812">Transmembrane</keyword>
<name>A0A2H4P7H8_9CAUD</name>
<keyword evidence="1" id="KW-1133">Transmembrane helix</keyword>
<feature type="transmembrane region" description="Helical" evidence="1">
    <location>
        <begin position="7"/>
        <end position="30"/>
    </location>
</feature>
<keyword evidence="1" id="KW-0472">Membrane</keyword>
<accession>A0A2H4P7H8</accession>
<protein>
    <submittedName>
        <fullName evidence="2">Uncharacterized protein</fullName>
    </submittedName>
</protein>
<proteinExistence type="predicted"/>
<organism evidence="2 3">
    <name type="scientific">Pseudomonas phage inbricus</name>
    <dbReference type="NCBI Taxonomy" id="2048976"/>
    <lineage>
        <taxon>Viruses</taxon>
        <taxon>Duplodnaviria</taxon>
        <taxon>Heunggongvirae</taxon>
        <taxon>Uroviricota</taxon>
        <taxon>Caudoviricetes</taxon>
        <taxon>Schitoviridae</taxon>
        <taxon>Rothmandenesvirinae</taxon>
        <taxon>Inbricusvirus</taxon>
        <taxon>Inbricusvirus inbricus</taxon>
    </lineage>
</organism>
<evidence type="ECO:0000256" key="1">
    <source>
        <dbReference type="SAM" id="Phobius"/>
    </source>
</evidence>
<dbReference type="EMBL" id="MG018928">
    <property type="protein sequence ID" value="ATW58142.1"/>
    <property type="molecule type" value="Genomic_DNA"/>
</dbReference>
<reference evidence="3" key="1">
    <citation type="submission" date="2017-09" db="EMBL/GenBank/DDBJ databases">
        <authorList>
            <person name="Djurhuus A.M."/>
            <person name="Carstens A.B."/>
            <person name="Hansen L.H."/>
        </authorList>
    </citation>
    <scope>NUCLEOTIDE SEQUENCE [LARGE SCALE GENOMIC DNA]</scope>
</reference>
<gene>
    <name evidence="2" type="ORF">CNR35_00046</name>
</gene>
<evidence type="ECO:0000313" key="3">
    <source>
        <dbReference type="Proteomes" id="UP000240688"/>
    </source>
</evidence>
<dbReference type="Proteomes" id="UP000240688">
    <property type="component" value="Segment"/>
</dbReference>
<sequence>MLNYNPFAFVLGVAIAVAVLLLCEPLMWALIYLAKALIVLVAVLMPTALTLEWWHNRRTKKEKQDAQAPTFTIR</sequence>
<keyword evidence="3" id="KW-1185">Reference proteome</keyword>